<evidence type="ECO:0000256" key="4">
    <source>
        <dbReference type="SAM" id="Phobius"/>
    </source>
</evidence>
<evidence type="ECO:0000256" key="3">
    <source>
        <dbReference type="SAM" id="MobiDB-lite"/>
    </source>
</evidence>
<dbReference type="EMBL" id="CAJNNW010037168">
    <property type="protein sequence ID" value="CAE8739848.1"/>
    <property type="molecule type" value="Genomic_DNA"/>
</dbReference>
<keyword evidence="1 5" id="KW-0732">Signal</keyword>
<name>A0A813M051_POLGL</name>
<dbReference type="PANTHER" id="PTHR10161">
    <property type="entry name" value="TARTRATE-RESISTANT ACID PHOSPHATASE TYPE 5"/>
    <property type="match status" value="1"/>
</dbReference>
<dbReference type="Pfam" id="PF00149">
    <property type="entry name" value="Metallophos"/>
    <property type="match status" value="1"/>
</dbReference>
<organism evidence="7 8">
    <name type="scientific">Polarella glacialis</name>
    <name type="common">Dinoflagellate</name>
    <dbReference type="NCBI Taxonomy" id="89957"/>
    <lineage>
        <taxon>Eukaryota</taxon>
        <taxon>Sar</taxon>
        <taxon>Alveolata</taxon>
        <taxon>Dinophyceae</taxon>
        <taxon>Suessiales</taxon>
        <taxon>Suessiaceae</taxon>
        <taxon>Polarella</taxon>
    </lineage>
</organism>
<dbReference type="SUPFAM" id="SSF56300">
    <property type="entry name" value="Metallo-dependent phosphatases"/>
    <property type="match status" value="1"/>
</dbReference>
<feature type="signal peptide" evidence="5">
    <location>
        <begin position="1"/>
        <end position="25"/>
    </location>
</feature>
<keyword evidence="4" id="KW-1133">Transmembrane helix</keyword>
<gene>
    <name evidence="7" type="ORF">PGLA2088_LOCUS49788</name>
</gene>
<reference evidence="7" key="1">
    <citation type="submission" date="2021-02" db="EMBL/GenBank/DDBJ databases">
        <authorList>
            <person name="Dougan E. K."/>
            <person name="Rhodes N."/>
            <person name="Thang M."/>
            <person name="Chan C."/>
        </authorList>
    </citation>
    <scope>NUCLEOTIDE SEQUENCE</scope>
</reference>
<feature type="transmembrane region" description="Helical" evidence="4">
    <location>
        <begin position="537"/>
        <end position="559"/>
    </location>
</feature>
<evidence type="ECO:0000259" key="6">
    <source>
        <dbReference type="Pfam" id="PF00149"/>
    </source>
</evidence>
<dbReference type="AlphaFoldDB" id="A0A813M051"/>
<keyword evidence="4" id="KW-0472">Membrane</keyword>
<comment type="caution">
    <text evidence="7">The sequence shown here is derived from an EMBL/GenBank/DDBJ whole genome shotgun (WGS) entry which is preliminary data.</text>
</comment>
<dbReference type="InterPro" id="IPR051558">
    <property type="entry name" value="Metallophosphoesterase_PAP"/>
</dbReference>
<evidence type="ECO:0000256" key="2">
    <source>
        <dbReference type="ARBA" id="ARBA00022801"/>
    </source>
</evidence>
<evidence type="ECO:0000313" key="7">
    <source>
        <dbReference type="EMBL" id="CAE8739848.1"/>
    </source>
</evidence>
<sequence>MSSSQRAMLRFFAAVAASGIRLSVAASKPGSSAANAEEVPLTYHPHFDTTPDYLHVASRAAGVGTNPGRLSDNFYLVISDWGGCGANSCCGTQKGVAKLMADYVRERKKLNPNSTLLFILSAGDNFYWFGASEARFREGWAEVYAPELLEVPWFAVMGNHDYGNDDFGAACPDMRPRFQCNEDNALTPACGGKRPFTTEKQNYDSNQLNSDKGGLGSKSRHNFHMPDFTYYYTIPELEFELVAMDYTFLGAFPDIIGGTGFEAGATKVKAHCRSEREVGRHLQSVYLASTRLLAQRAQASERKNVAIIGHYPDLWQEGYNLRDMYLKLQQAYGHNASTIFNFYGHTHSQYCDSTDGKQCVNFLTGGGGGCCGGDDSAAGFIAISWNDATKDQEVECFRDNEAVHGGGQGSWRRCTLARKDLDLSAGAAEAAWGEESCAFTADNPRCPNFHLPSQKKTPISQSSSTVVATAPDVHVSTTEASRTTMPNRQDVKAGTTTATRDTAATFTTTTVVALADGQSASTPLSKQGFFRNPIQSLLVMALLSVMTLVAVGGLCLLWVRRAAATL</sequence>
<proteinExistence type="predicted"/>
<feature type="region of interest" description="Disordered" evidence="3">
    <location>
        <begin position="454"/>
        <end position="482"/>
    </location>
</feature>
<keyword evidence="4" id="KW-0812">Transmembrane</keyword>
<feature type="compositionally biased region" description="Polar residues" evidence="3">
    <location>
        <begin position="454"/>
        <end position="467"/>
    </location>
</feature>
<feature type="chain" id="PRO_5032289196" description="Calcineurin-like phosphoesterase domain-containing protein" evidence="5">
    <location>
        <begin position="26"/>
        <end position="566"/>
    </location>
</feature>
<dbReference type="InterPro" id="IPR004843">
    <property type="entry name" value="Calcineurin-like_PHP"/>
</dbReference>
<dbReference type="Proteomes" id="UP000626109">
    <property type="component" value="Unassembled WGS sequence"/>
</dbReference>
<dbReference type="InterPro" id="IPR029052">
    <property type="entry name" value="Metallo-depent_PP-like"/>
</dbReference>
<evidence type="ECO:0000313" key="8">
    <source>
        <dbReference type="Proteomes" id="UP000626109"/>
    </source>
</evidence>
<dbReference type="GO" id="GO:0016787">
    <property type="term" value="F:hydrolase activity"/>
    <property type="evidence" value="ECO:0007669"/>
    <property type="project" value="UniProtKB-KW"/>
</dbReference>
<evidence type="ECO:0000256" key="5">
    <source>
        <dbReference type="SAM" id="SignalP"/>
    </source>
</evidence>
<evidence type="ECO:0000256" key="1">
    <source>
        <dbReference type="ARBA" id="ARBA00022729"/>
    </source>
</evidence>
<dbReference type="Gene3D" id="3.60.21.10">
    <property type="match status" value="1"/>
</dbReference>
<keyword evidence="2" id="KW-0378">Hydrolase</keyword>
<feature type="domain" description="Calcineurin-like phosphoesterase" evidence="6">
    <location>
        <begin position="76"/>
        <end position="196"/>
    </location>
</feature>
<dbReference type="PANTHER" id="PTHR10161:SF14">
    <property type="entry name" value="TARTRATE-RESISTANT ACID PHOSPHATASE TYPE 5"/>
    <property type="match status" value="1"/>
</dbReference>
<protein>
    <recommendedName>
        <fullName evidence="6">Calcineurin-like phosphoesterase domain-containing protein</fullName>
    </recommendedName>
</protein>
<accession>A0A813M051</accession>